<dbReference type="InterPro" id="IPR042100">
    <property type="entry name" value="Bug_dom1"/>
</dbReference>
<evidence type="ECO:0000313" key="3">
    <source>
        <dbReference type="EMBL" id="PIM54528.1"/>
    </source>
</evidence>
<keyword evidence="4" id="KW-1185">Reference proteome</keyword>
<organism evidence="3 4">
    <name type="scientific">Roseateles chitinivorans</name>
    <dbReference type="NCBI Taxonomy" id="2917965"/>
    <lineage>
        <taxon>Bacteria</taxon>
        <taxon>Pseudomonadati</taxon>
        <taxon>Pseudomonadota</taxon>
        <taxon>Betaproteobacteria</taxon>
        <taxon>Burkholderiales</taxon>
        <taxon>Sphaerotilaceae</taxon>
        <taxon>Roseateles</taxon>
    </lineage>
</organism>
<dbReference type="AlphaFoldDB" id="A0A2G9CDM0"/>
<dbReference type="PIRSF" id="PIRSF017082">
    <property type="entry name" value="YflP"/>
    <property type="match status" value="1"/>
</dbReference>
<feature type="signal peptide" evidence="2">
    <location>
        <begin position="1"/>
        <end position="22"/>
    </location>
</feature>
<proteinExistence type="inferred from homology"/>
<name>A0A2G9CDM0_9BURK</name>
<dbReference type="InterPro" id="IPR005064">
    <property type="entry name" value="BUG"/>
</dbReference>
<dbReference type="CDD" id="cd13578">
    <property type="entry name" value="PBP2_Bug27"/>
    <property type="match status" value="1"/>
</dbReference>
<dbReference type="Pfam" id="PF03401">
    <property type="entry name" value="TctC"/>
    <property type="match status" value="1"/>
</dbReference>
<dbReference type="OrthoDB" id="8678477at2"/>
<sequence length="320" mass="33342">MTFRSFVAIAATVLSSAVYAQAYPSKPIRVLVPFPPGGGTDIIAREITQKVGAANGWTFVIENRPGAGGNLGIDGVAKAPADGYTIGLGQTSNLAINPTLYAKMPYDPAKDLSPILLVADAPLVVVTSGASPFKSLGDAVKAAKAKPGAINFASPGNGTVAHLAAELLQNAAGFKTQHVPYKGAAQAMTDVVSGNVELYLSSVPTLLGQIKQGKLRALAVTSTSRIESLPQTPTVSESGYKGFEAVTWFGFVAPAGTPKEVIAKLNTEFNKALKQADLQKKLEEQGAHATGGSVDQFAKLIKEDIVRWGQIVKQSGARID</sequence>
<dbReference type="RefSeq" id="WP_099860154.1">
    <property type="nucleotide sequence ID" value="NZ_PEOG01000009.1"/>
</dbReference>
<dbReference type="PANTHER" id="PTHR42928">
    <property type="entry name" value="TRICARBOXYLATE-BINDING PROTEIN"/>
    <property type="match status" value="1"/>
</dbReference>
<keyword evidence="2" id="KW-0732">Signal</keyword>
<dbReference type="SUPFAM" id="SSF53850">
    <property type="entry name" value="Periplasmic binding protein-like II"/>
    <property type="match status" value="1"/>
</dbReference>
<evidence type="ECO:0000313" key="4">
    <source>
        <dbReference type="Proteomes" id="UP000231501"/>
    </source>
</evidence>
<evidence type="ECO:0000256" key="1">
    <source>
        <dbReference type="ARBA" id="ARBA00006987"/>
    </source>
</evidence>
<dbReference type="Proteomes" id="UP000231501">
    <property type="component" value="Unassembled WGS sequence"/>
</dbReference>
<accession>A0A2G9CDM0</accession>
<gene>
    <name evidence="3" type="ORF">CS062_03870</name>
</gene>
<dbReference type="PANTHER" id="PTHR42928:SF5">
    <property type="entry name" value="BLR1237 PROTEIN"/>
    <property type="match status" value="1"/>
</dbReference>
<dbReference type="EMBL" id="PEOG01000009">
    <property type="protein sequence ID" value="PIM54528.1"/>
    <property type="molecule type" value="Genomic_DNA"/>
</dbReference>
<comment type="caution">
    <text evidence="3">The sequence shown here is derived from an EMBL/GenBank/DDBJ whole genome shotgun (WGS) entry which is preliminary data.</text>
</comment>
<comment type="similarity">
    <text evidence="1">Belongs to the UPF0065 (bug) family.</text>
</comment>
<feature type="chain" id="PRO_5013943434" evidence="2">
    <location>
        <begin position="23"/>
        <end position="320"/>
    </location>
</feature>
<dbReference type="Gene3D" id="3.40.190.10">
    <property type="entry name" value="Periplasmic binding protein-like II"/>
    <property type="match status" value="1"/>
</dbReference>
<evidence type="ECO:0000256" key="2">
    <source>
        <dbReference type="SAM" id="SignalP"/>
    </source>
</evidence>
<reference evidence="3 4" key="1">
    <citation type="submission" date="2017-11" db="EMBL/GenBank/DDBJ databases">
        <title>Draft genome sequence of Mitsuaria sp. HWN-4.</title>
        <authorList>
            <person name="Gundlapally S.R."/>
        </authorList>
    </citation>
    <scope>NUCLEOTIDE SEQUENCE [LARGE SCALE GENOMIC DNA]</scope>
    <source>
        <strain evidence="3 4">HWN-4</strain>
    </source>
</reference>
<dbReference type="Gene3D" id="3.40.190.150">
    <property type="entry name" value="Bordetella uptake gene, domain 1"/>
    <property type="match status" value="1"/>
</dbReference>
<protein>
    <submittedName>
        <fullName evidence="3">LacI family transcriptional regulator</fullName>
    </submittedName>
</protein>